<comment type="cofactor">
    <cofactor evidence="2 3">
        <name>Zn(2+)</name>
        <dbReference type="ChEBI" id="CHEBI:29105"/>
    </cofactor>
    <text evidence="2 3">Binds 2 Zn(2+) ions per subunit. One is catalytic and the other provides a structural contribution.</text>
</comment>
<accession>A0A319D2L2</accession>
<evidence type="ECO:0000256" key="2">
    <source>
        <dbReference type="PIRSR" id="PIRSR001359-3"/>
    </source>
</evidence>
<comment type="function">
    <text evidence="3">Catalyzes the aldol condensation of dihydroxyacetone phosphate (DHAP or glycerone-phosphate) with glyceraldehyde 3-phosphate (G3P) to form fructose 1,6-bisphosphate (FBP) in gluconeogenesis and the reverse reaction in glycolysis.</text>
</comment>
<dbReference type="Proteomes" id="UP000247810">
    <property type="component" value="Unassembled WGS sequence"/>
</dbReference>
<comment type="catalytic activity">
    <reaction evidence="3">
        <text>beta-D-fructose 1,6-bisphosphate = D-glyceraldehyde 3-phosphate + dihydroxyacetone phosphate</text>
        <dbReference type="Rhea" id="RHEA:14729"/>
        <dbReference type="ChEBI" id="CHEBI:32966"/>
        <dbReference type="ChEBI" id="CHEBI:57642"/>
        <dbReference type="ChEBI" id="CHEBI:59776"/>
        <dbReference type="EC" id="4.1.2.13"/>
    </reaction>
</comment>
<dbReference type="Gene3D" id="3.20.20.70">
    <property type="entry name" value="Aldolase class I"/>
    <property type="match status" value="1"/>
</dbReference>
<comment type="pathway">
    <text evidence="3">Carbohydrate degradation; glycolysis; D-glyceraldehyde 3-phosphate and glycerone phosphate from D-glucose: step 4/4.</text>
</comment>
<dbReference type="UniPathway" id="UPA00109">
    <property type="reaction ID" value="UER00183"/>
</dbReference>
<comment type="similarity">
    <text evidence="3">Belongs to the class II fructose-bisphosphate aldolase family.</text>
</comment>
<dbReference type="PANTHER" id="PTHR30304">
    <property type="entry name" value="D-TAGATOSE-1,6-BISPHOSPHATE ALDOLASE"/>
    <property type="match status" value="1"/>
</dbReference>
<dbReference type="OrthoDB" id="2558351at2759"/>
<feature type="active site" description="Proton donor" evidence="1">
    <location>
        <position position="84"/>
    </location>
</feature>
<gene>
    <name evidence="4" type="ORF">BO71DRAFT_401434</name>
</gene>
<sequence length="285" mass="31424">MSWKDSNIHKRILRDAEAGRYGVIAAIAYNIEQVLGLVRAAETARSPLIIQFFLWAIEATDGLLVRTAADAARRATVPISIHLDHAQSEDIIKRAAELPFDSIMVDMSHDDKEVNLTKTRELVRYCNERQKATEAEPGRIEGGEDGVMDTAGLEACMTTAEEVDEFVDTGVDVLAPAFGNVHGEYGPRGPQLDFERFEKIRGQVNGRVNLALHGTNGFAPELLKRCVAAGVSKINVNKLVLDDYYDHLRANVDKMPHTQLIEEGIQKVADLTIKWMEISGSAGKA</sequence>
<reference evidence="4 5" key="1">
    <citation type="submission" date="2018-02" db="EMBL/GenBank/DDBJ databases">
        <title>The genomes of Aspergillus section Nigri reveals drivers in fungal speciation.</title>
        <authorList>
            <consortium name="DOE Joint Genome Institute"/>
            <person name="Vesth T.C."/>
            <person name="Nybo J."/>
            <person name="Theobald S."/>
            <person name="Brandl J."/>
            <person name="Frisvad J.C."/>
            <person name="Nielsen K.F."/>
            <person name="Lyhne E.K."/>
            <person name="Kogle M.E."/>
            <person name="Kuo A."/>
            <person name="Riley R."/>
            <person name="Clum A."/>
            <person name="Nolan M."/>
            <person name="Lipzen A."/>
            <person name="Salamov A."/>
            <person name="Henrissat B."/>
            <person name="Wiebenga A."/>
            <person name="De vries R.P."/>
            <person name="Grigoriev I.V."/>
            <person name="Mortensen U.H."/>
            <person name="Andersen M.R."/>
            <person name="Baker S.E."/>
        </authorList>
    </citation>
    <scope>NUCLEOTIDE SEQUENCE [LARGE SCALE GENOMIC DNA]</scope>
    <source>
        <strain evidence="4 5">CBS 707.79</strain>
    </source>
</reference>
<dbReference type="VEuPathDB" id="FungiDB:BO71DRAFT_401434"/>
<dbReference type="InterPro" id="IPR013785">
    <property type="entry name" value="Aldolase_TIM"/>
</dbReference>
<dbReference type="Pfam" id="PF01116">
    <property type="entry name" value="F_bP_aldolase"/>
    <property type="match status" value="1"/>
</dbReference>
<feature type="binding site" evidence="2">
    <location>
        <position position="85"/>
    </location>
    <ligand>
        <name>Zn(2+)</name>
        <dbReference type="ChEBI" id="CHEBI:29105"/>
        <label>1</label>
        <note>catalytic</note>
    </ligand>
</feature>
<keyword evidence="3" id="KW-0456">Lyase</keyword>
<feature type="binding site" evidence="2">
    <location>
        <position position="182"/>
    </location>
    <ligand>
        <name>Zn(2+)</name>
        <dbReference type="ChEBI" id="CHEBI:29105"/>
        <label>1</label>
        <note>catalytic</note>
    </ligand>
</feature>
<dbReference type="EC" id="4.1.2.13" evidence="3"/>
<evidence type="ECO:0000256" key="3">
    <source>
        <dbReference type="RuleBase" id="RU366023"/>
    </source>
</evidence>
<dbReference type="PANTHER" id="PTHR30304:SF0">
    <property type="entry name" value="D-TAGATOSE-1,6-BISPHOSPHATE ALDOLASE SUBUNIT GATY-RELATED"/>
    <property type="match status" value="1"/>
</dbReference>
<name>A0A319D2L2_9EURO</name>
<dbReference type="EMBL" id="KZ825947">
    <property type="protein sequence ID" value="PYH91369.1"/>
    <property type="molecule type" value="Genomic_DNA"/>
</dbReference>
<dbReference type="GO" id="GO:0008270">
    <property type="term" value="F:zinc ion binding"/>
    <property type="evidence" value="ECO:0007669"/>
    <property type="project" value="UniProtKB-UniRule"/>
</dbReference>
<feature type="binding site" evidence="2">
    <location>
        <position position="136"/>
    </location>
    <ligand>
        <name>Zn(2+)</name>
        <dbReference type="ChEBI" id="CHEBI:29105"/>
        <label>2</label>
    </ligand>
</feature>
<dbReference type="GO" id="GO:0004332">
    <property type="term" value="F:fructose-bisphosphate aldolase activity"/>
    <property type="evidence" value="ECO:0007669"/>
    <property type="project" value="UniProtKB-EC"/>
</dbReference>
<keyword evidence="2 3" id="KW-0479">Metal-binding</keyword>
<evidence type="ECO:0000313" key="5">
    <source>
        <dbReference type="Proteomes" id="UP000247810"/>
    </source>
</evidence>
<keyword evidence="5" id="KW-1185">Reference proteome</keyword>
<keyword evidence="3" id="KW-0324">Glycolysis</keyword>
<dbReference type="PIRSF" id="PIRSF001359">
    <property type="entry name" value="F_bP_aldolase_II"/>
    <property type="match status" value="1"/>
</dbReference>
<keyword evidence="2 3" id="KW-0862">Zinc</keyword>
<protein>
    <recommendedName>
        <fullName evidence="3">Fructose-bisphosphate aldolase</fullName>
        <shortName evidence="3">FBP aldolase</shortName>
        <ecNumber evidence="3">4.1.2.13</ecNumber>
    </recommendedName>
</protein>
<dbReference type="InterPro" id="IPR000771">
    <property type="entry name" value="FBA_II"/>
</dbReference>
<feature type="binding site" evidence="2">
    <location>
        <position position="213"/>
    </location>
    <ligand>
        <name>Zn(2+)</name>
        <dbReference type="ChEBI" id="CHEBI:29105"/>
        <label>1</label>
        <note>catalytic</note>
    </ligand>
</feature>
<feature type="binding site" evidence="2">
    <location>
        <position position="106"/>
    </location>
    <ligand>
        <name>Zn(2+)</name>
        <dbReference type="ChEBI" id="CHEBI:29105"/>
        <label>2</label>
    </ligand>
</feature>
<dbReference type="CDD" id="cd00947">
    <property type="entry name" value="TBP_aldolase_IIB"/>
    <property type="match status" value="1"/>
</dbReference>
<dbReference type="SUPFAM" id="SSF51569">
    <property type="entry name" value="Aldolase"/>
    <property type="match status" value="1"/>
</dbReference>
<evidence type="ECO:0000313" key="4">
    <source>
        <dbReference type="EMBL" id="PYH91369.1"/>
    </source>
</evidence>
<dbReference type="InterPro" id="IPR050246">
    <property type="entry name" value="Class_II_FBP_aldolase"/>
</dbReference>
<dbReference type="GO" id="GO:0006096">
    <property type="term" value="P:glycolytic process"/>
    <property type="evidence" value="ECO:0007669"/>
    <property type="project" value="UniProtKB-UniPathway"/>
</dbReference>
<dbReference type="STRING" id="1448320.A0A319D2L2"/>
<dbReference type="AlphaFoldDB" id="A0A319D2L2"/>
<evidence type="ECO:0000256" key="1">
    <source>
        <dbReference type="PIRSR" id="PIRSR001359-1"/>
    </source>
</evidence>
<organism evidence="4 5">
    <name type="scientific">Aspergillus ellipticus CBS 707.79</name>
    <dbReference type="NCBI Taxonomy" id="1448320"/>
    <lineage>
        <taxon>Eukaryota</taxon>
        <taxon>Fungi</taxon>
        <taxon>Dikarya</taxon>
        <taxon>Ascomycota</taxon>
        <taxon>Pezizomycotina</taxon>
        <taxon>Eurotiomycetes</taxon>
        <taxon>Eurotiomycetidae</taxon>
        <taxon>Eurotiales</taxon>
        <taxon>Aspergillaceae</taxon>
        <taxon>Aspergillus</taxon>
        <taxon>Aspergillus subgen. Circumdati</taxon>
    </lineage>
</organism>
<proteinExistence type="inferred from homology"/>